<dbReference type="InterPro" id="IPR003676">
    <property type="entry name" value="SAUR_fam"/>
</dbReference>
<comment type="caution">
    <text evidence="4">The sequence shown here is derived from an EMBL/GenBank/DDBJ whole genome shotgun (WGS) entry which is preliminary data.</text>
</comment>
<accession>A0ABQ8AQ79</accession>
<keyword evidence="2" id="KW-0217">Developmental protein</keyword>
<name>A0ABQ8AQ79_BRANA</name>
<protein>
    <submittedName>
        <fullName evidence="4">Uncharacterized protein</fullName>
    </submittedName>
</protein>
<evidence type="ECO:0000256" key="2">
    <source>
        <dbReference type="ARBA" id="ARBA00022473"/>
    </source>
</evidence>
<evidence type="ECO:0000256" key="3">
    <source>
        <dbReference type="ARBA" id="ARBA00022604"/>
    </source>
</evidence>
<evidence type="ECO:0000313" key="5">
    <source>
        <dbReference type="Proteomes" id="UP000824890"/>
    </source>
</evidence>
<dbReference type="Proteomes" id="UP000824890">
    <property type="component" value="Unassembled WGS sequence"/>
</dbReference>
<evidence type="ECO:0000313" key="4">
    <source>
        <dbReference type="EMBL" id="KAH0894613.1"/>
    </source>
</evidence>
<sequence length="140" mass="16455">REWVRIIRSEVLYGSVRCRNNDRRKLTTKSILLPIYLLDTSRFLSARRYVVRAKHLNHSIFRLLLKEAEEEYGFSNISPLAIPCDESLFEEIIGVLTRSKPCGRDNMATLEYIRRCIHVWMAEKMKCIYMPISAVAFCHC</sequence>
<reference evidence="4 5" key="1">
    <citation type="submission" date="2021-05" db="EMBL/GenBank/DDBJ databases">
        <title>Genome Assembly of Synthetic Allotetraploid Brassica napus Reveals Homoeologous Exchanges between Subgenomes.</title>
        <authorList>
            <person name="Davis J.T."/>
        </authorList>
    </citation>
    <scope>NUCLEOTIDE SEQUENCE [LARGE SCALE GENOMIC DNA]</scope>
    <source>
        <strain evidence="5">cv. Da-Ae</strain>
        <tissue evidence="4">Seedling</tissue>
    </source>
</reference>
<dbReference type="PANTHER" id="PTHR31374">
    <property type="entry name" value="AUXIN-INDUCED PROTEIN-LIKE-RELATED"/>
    <property type="match status" value="1"/>
</dbReference>
<feature type="non-terminal residue" evidence="4">
    <location>
        <position position="1"/>
    </location>
</feature>
<gene>
    <name evidence="4" type="ORF">HID58_057042</name>
</gene>
<dbReference type="Pfam" id="PF02519">
    <property type="entry name" value="Auxin_inducible"/>
    <property type="match status" value="1"/>
</dbReference>
<organism evidence="4 5">
    <name type="scientific">Brassica napus</name>
    <name type="common">Rape</name>
    <dbReference type="NCBI Taxonomy" id="3708"/>
    <lineage>
        <taxon>Eukaryota</taxon>
        <taxon>Viridiplantae</taxon>
        <taxon>Streptophyta</taxon>
        <taxon>Embryophyta</taxon>
        <taxon>Tracheophyta</taxon>
        <taxon>Spermatophyta</taxon>
        <taxon>Magnoliopsida</taxon>
        <taxon>eudicotyledons</taxon>
        <taxon>Gunneridae</taxon>
        <taxon>Pentapetalae</taxon>
        <taxon>rosids</taxon>
        <taxon>malvids</taxon>
        <taxon>Brassicales</taxon>
        <taxon>Brassicaceae</taxon>
        <taxon>Brassiceae</taxon>
        <taxon>Brassica</taxon>
    </lineage>
</organism>
<dbReference type="EMBL" id="JAGKQM010000013">
    <property type="protein sequence ID" value="KAH0894613.1"/>
    <property type="molecule type" value="Genomic_DNA"/>
</dbReference>
<comment type="similarity">
    <text evidence="1">Belongs to the ARG7 family.</text>
</comment>
<keyword evidence="3" id="KW-0341">Growth regulation</keyword>
<keyword evidence="5" id="KW-1185">Reference proteome</keyword>
<dbReference type="PANTHER" id="PTHR31374:SF183">
    <property type="entry name" value="SAUR-LIKE AUXIN-RESPONSIVE PROTEIN FAMILY"/>
    <property type="match status" value="1"/>
</dbReference>
<evidence type="ECO:0000256" key="1">
    <source>
        <dbReference type="ARBA" id="ARBA00006974"/>
    </source>
</evidence>
<proteinExistence type="inferred from homology"/>